<dbReference type="EMBL" id="JAQQWN010000005">
    <property type="protein sequence ID" value="KAK8084497.1"/>
    <property type="molecule type" value="Genomic_DNA"/>
</dbReference>
<dbReference type="GeneID" id="92043143"/>
<sequence>MHLTLYLVFMSALALASPIADSDVRNEGSLTKRVPCEGLYKKGSKFPDGCSWYSEADDSLVLHCPEGICYCWSGQAGCAWV</sequence>
<keyword evidence="3" id="KW-1185">Reference proteome</keyword>
<evidence type="ECO:0000313" key="2">
    <source>
        <dbReference type="EMBL" id="KAK8084497.1"/>
    </source>
</evidence>
<feature type="signal peptide" evidence="1">
    <location>
        <begin position="1"/>
        <end position="16"/>
    </location>
</feature>
<comment type="caution">
    <text evidence="2">The sequence shown here is derived from an EMBL/GenBank/DDBJ whole genome shotgun (WGS) entry which is preliminary data.</text>
</comment>
<evidence type="ECO:0000313" key="3">
    <source>
        <dbReference type="Proteomes" id="UP001433268"/>
    </source>
</evidence>
<dbReference type="Proteomes" id="UP001433268">
    <property type="component" value="Unassembled WGS sequence"/>
</dbReference>
<keyword evidence="1" id="KW-0732">Signal</keyword>
<name>A0ABR1WLV8_9PEZI</name>
<accession>A0ABR1WLV8</accession>
<dbReference type="RefSeq" id="XP_066669006.1">
    <property type="nucleotide sequence ID" value="XM_066810083.1"/>
</dbReference>
<proteinExistence type="predicted"/>
<reference evidence="2 3" key="1">
    <citation type="submission" date="2023-01" db="EMBL/GenBank/DDBJ databases">
        <title>Analysis of 21 Apiospora genomes using comparative genomics revels a genus with tremendous synthesis potential of carbohydrate active enzymes and secondary metabolites.</title>
        <authorList>
            <person name="Sorensen T."/>
        </authorList>
    </citation>
    <scope>NUCLEOTIDE SEQUENCE [LARGE SCALE GENOMIC DNA]</scope>
    <source>
        <strain evidence="2 3">CBS 114990</strain>
    </source>
</reference>
<feature type="chain" id="PRO_5045951550" evidence="1">
    <location>
        <begin position="17"/>
        <end position="81"/>
    </location>
</feature>
<evidence type="ECO:0000256" key="1">
    <source>
        <dbReference type="SAM" id="SignalP"/>
    </source>
</evidence>
<gene>
    <name evidence="2" type="ORF">PG997_005768</name>
</gene>
<organism evidence="2 3">
    <name type="scientific">Apiospora hydei</name>
    <dbReference type="NCBI Taxonomy" id="1337664"/>
    <lineage>
        <taxon>Eukaryota</taxon>
        <taxon>Fungi</taxon>
        <taxon>Dikarya</taxon>
        <taxon>Ascomycota</taxon>
        <taxon>Pezizomycotina</taxon>
        <taxon>Sordariomycetes</taxon>
        <taxon>Xylariomycetidae</taxon>
        <taxon>Amphisphaeriales</taxon>
        <taxon>Apiosporaceae</taxon>
        <taxon>Apiospora</taxon>
    </lineage>
</organism>
<protein>
    <submittedName>
        <fullName evidence="2">Uncharacterized protein</fullName>
    </submittedName>
</protein>